<feature type="compositionally biased region" description="Basic residues" evidence="10">
    <location>
        <begin position="339"/>
        <end position="349"/>
    </location>
</feature>
<feature type="compositionally biased region" description="Basic residues" evidence="10">
    <location>
        <begin position="855"/>
        <end position="869"/>
    </location>
</feature>
<feature type="compositionally biased region" description="Basic and acidic residues" evidence="10">
    <location>
        <begin position="1335"/>
        <end position="1350"/>
    </location>
</feature>
<feature type="domain" description="Mif2/CENP-C cupin" evidence="11">
    <location>
        <begin position="1405"/>
        <end position="1486"/>
    </location>
</feature>
<evidence type="ECO:0000256" key="5">
    <source>
        <dbReference type="ARBA" id="ARBA00053516"/>
    </source>
</evidence>
<evidence type="ECO:0000256" key="8">
    <source>
        <dbReference type="ARBA" id="ARBA00082151"/>
    </source>
</evidence>
<feature type="region of interest" description="Disordered" evidence="10">
    <location>
        <begin position="401"/>
        <end position="433"/>
    </location>
</feature>
<dbReference type="SUPFAM" id="SSF51182">
    <property type="entry name" value="RmlC-like cupins"/>
    <property type="match status" value="1"/>
</dbReference>
<keyword evidence="4" id="KW-0539">Nucleus</keyword>
<dbReference type="InterPro" id="IPR011051">
    <property type="entry name" value="RmlC_Cupin_sf"/>
</dbReference>
<dbReference type="FunFam" id="2.60.120.10:FF:000033">
    <property type="entry name" value="Centromere protein C 1"/>
    <property type="match status" value="1"/>
</dbReference>
<evidence type="ECO:0000313" key="12">
    <source>
        <dbReference type="EMBL" id="GCC22897.1"/>
    </source>
</evidence>
<evidence type="ECO:0000256" key="6">
    <source>
        <dbReference type="ARBA" id="ARBA00064952"/>
    </source>
</evidence>
<feature type="region of interest" description="Disordered" evidence="10">
    <location>
        <begin position="669"/>
        <end position="877"/>
    </location>
</feature>
<feature type="region of interest" description="Disordered" evidence="10">
    <location>
        <begin position="1132"/>
        <end position="1178"/>
    </location>
</feature>
<feature type="compositionally biased region" description="Polar residues" evidence="10">
    <location>
        <begin position="1226"/>
        <end position="1263"/>
    </location>
</feature>
<feature type="compositionally biased region" description="Basic residues" evidence="10">
    <location>
        <begin position="770"/>
        <end position="786"/>
    </location>
</feature>
<proteinExistence type="inferred from homology"/>
<keyword evidence="13" id="KW-1185">Reference proteome</keyword>
<feature type="region of interest" description="Disordered" evidence="10">
    <location>
        <begin position="320"/>
        <end position="353"/>
    </location>
</feature>
<dbReference type="GO" id="GO:0019237">
    <property type="term" value="F:centromeric DNA binding"/>
    <property type="evidence" value="ECO:0007669"/>
    <property type="project" value="InterPro"/>
</dbReference>
<dbReference type="Proteomes" id="UP000287033">
    <property type="component" value="Unassembled WGS sequence"/>
</dbReference>
<comment type="subcellular location">
    <subcellularLocation>
        <location evidence="1">Nucleus</location>
    </subcellularLocation>
</comment>
<comment type="similarity">
    <text evidence="2">Belongs to the CENP-C/MIF2 family.</text>
</comment>
<feature type="compositionally biased region" description="Polar residues" evidence="10">
    <location>
        <begin position="738"/>
        <end position="747"/>
    </location>
</feature>
<dbReference type="PANTHER" id="PTHR16684">
    <property type="entry name" value="CENTROMERE PROTEIN C"/>
    <property type="match status" value="1"/>
</dbReference>
<dbReference type="GO" id="GO:0051315">
    <property type="term" value="P:attachment of mitotic spindle microtubules to kinetochore"/>
    <property type="evidence" value="ECO:0007669"/>
    <property type="project" value="TreeGrafter"/>
</dbReference>
<reference evidence="12 13" key="1">
    <citation type="journal article" date="2018" name="Nat. Ecol. Evol.">
        <title>Shark genomes provide insights into elasmobranch evolution and the origin of vertebrates.</title>
        <authorList>
            <person name="Hara Y"/>
            <person name="Yamaguchi K"/>
            <person name="Onimaru K"/>
            <person name="Kadota M"/>
            <person name="Koyanagi M"/>
            <person name="Keeley SD"/>
            <person name="Tatsumi K"/>
            <person name="Tanaka K"/>
            <person name="Motone F"/>
            <person name="Kageyama Y"/>
            <person name="Nozu R"/>
            <person name="Adachi N"/>
            <person name="Nishimura O"/>
            <person name="Nakagawa R"/>
            <person name="Tanegashima C"/>
            <person name="Kiyatake I"/>
            <person name="Matsumoto R"/>
            <person name="Murakumo K"/>
            <person name="Nishida K"/>
            <person name="Terakita A"/>
            <person name="Kuratani S"/>
            <person name="Sato K"/>
            <person name="Hyodo S Kuraku.S."/>
        </authorList>
    </citation>
    <scope>NUCLEOTIDE SEQUENCE [LARGE SCALE GENOMIC DNA]</scope>
</reference>
<dbReference type="GO" id="GO:0051455">
    <property type="term" value="P:spindle attachment to meiosis I kinetochore"/>
    <property type="evidence" value="ECO:0007669"/>
    <property type="project" value="TreeGrafter"/>
</dbReference>
<feature type="compositionally biased region" description="Polar residues" evidence="10">
    <location>
        <begin position="1200"/>
        <end position="1213"/>
    </location>
</feature>
<feature type="compositionally biased region" description="Basic residues" evidence="10">
    <location>
        <begin position="1278"/>
        <end position="1287"/>
    </location>
</feature>
<comment type="subunit">
    <text evidence="6">Oligomer. Component of the CENPA-NAC complex, at least composed of CENPA, CENPC, CENPH, CENPM, CENPN, CENPT and CENPU. The CENPA-NAC complex interacts with the CENPA-CAD complex, composed of CENPI, CENPK, CENPL, CENPO, CENPP, CENPQ, CENPR and CENPS. Binds to DAXX. Interacts with DNMT3B. Interacts directly with CENPA. Identified in a centromere complex containing histones H2A, H2B and H4, and at least CENPA, CENPB, CENPC, CENPT, CENPN, HJURP, SUPT16H, SSRP1 and RSF1. Interacts with MEIKIN.</text>
</comment>
<dbReference type="InterPro" id="IPR028386">
    <property type="entry name" value="CENP-C/Mif2/cnp3"/>
</dbReference>
<evidence type="ECO:0000256" key="2">
    <source>
        <dbReference type="ARBA" id="ARBA00010291"/>
    </source>
</evidence>
<dbReference type="PANTHER" id="PTHR16684:SF11">
    <property type="entry name" value="CENTROMERE PROTEIN C"/>
    <property type="match status" value="1"/>
</dbReference>
<evidence type="ECO:0000256" key="1">
    <source>
        <dbReference type="ARBA" id="ARBA00004123"/>
    </source>
</evidence>
<evidence type="ECO:0000256" key="9">
    <source>
        <dbReference type="ARBA" id="ARBA00083562"/>
    </source>
</evidence>
<dbReference type="Gene3D" id="2.60.120.10">
    <property type="entry name" value="Jelly Rolls"/>
    <property type="match status" value="1"/>
</dbReference>
<evidence type="ECO:0000313" key="13">
    <source>
        <dbReference type="Proteomes" id="UP000287033"/>
    </source>
</evidence>
<gene>
    <name evidence="12" type="ORF">chiPu_0001288</name>
</gene>
<dbReference type="InterPro" id="IPR025974">
    <property type="entry name" value="Mif2/CENP-C_cupin"/>
</dbReference>
<feature type="region of interest" description="Disordered" evidence="10">
    <location>
        <begin position="1190"/>
        <end position="1350"/>
    </location>
</feature>
<feature type="compositionally biased region" description="Basic and acidic residues" evidence="10">
    <location>
        <begin position="708"/>
        <end position="721"/>
    </location>
</feature>
<dbReference type="EMBL" id="BEZZ01000019">
    <property type="protein sequence ID" value="GCC22897.1"/>
    <property type="molecule type" value="Genomic_DNA"/>
</dbReference>
<feature type="region of interest" description="Disordered" evidence="10">
    <location>
        <begin position="478"/>
        <end position="497"/>
    </location>
</feature>
<dbReference type="GO" id="GO:0000776">
    <property type="term" value="C:kinetochore"/>
    <property type="evidence" value="ECO:0007669"/>
    <property type="project" value="InterPro"/>
</dbReference>
<feature type="compositionally biased region" description="Basic and acidic residues" evidence="10">
    <location>
        <begin position="802"/>
        <end position="826"/>
    </location>
</feature>
<evidence type="ECO:0000256" key="3">
    <source>
        <dbReference type="ARBA" id="ARBA00023125"/>
    </source>
</evidence>
<dbReference type="GO" id="GO:0005634">
    <property type="term" value="C:nucleus"/>
    <property type="evidence" value="ECO:0007669"/>
    <property type="project" value="UniProtKB-SubCell"/>
</dbReference>
<feature type="region of interest" description="Disordered" evidence="10">
    <location>
        <begin position="1"/>
        <end position="21"/>
    </location>
</feature>
<name>A0A401RXL4_CHIPU</name>
<sequence length="1493" mass="168352">MGALPVPVSDDRQELPKQPYRSRYYRDNAFARLPGKPMTIISEKNINTSTILNNFLAGLDSINNSGSHLDSASCFKVQLPKEKNLAKESPTDLQGNKTLTAARTPLQVPENNQSQVEDSFIDKKKESNGYCRSSKRTQLQLIKAADVNNKTYECAGGGDNVVNHDDDGERGFVDEAEEHHFVTLKILEPETDVSPVEKIGITYNAETSVINSTPNDSALPPGSKPNMRLCFDTSITPVVLRSPLDALTKKNITQSTSDVERHKTLSNHFGKEPVVSVLPPSTQIAPSTSAPESNDFEIELVGNKSFSFESKIIIPRKTQVLSHKAEKQEKKSSSSMQKQIKKDKHKTGGKKAVTDEKQAELLTEPMHLKQLEDEEASKLNEPVRKSTVLQLKKNYEQQLQEELQNEPMSTSNVFLNPKQRTEFGPKTQKSGTRYATIEGHRDALAAFQEEPPVAVTEKANGMEKPKVSQQGAISSENFAKSNSLANLPKTGATNKKTHKRILCAESETPNKKKVVNQPLSSGYATLSKLSMPLTETVADDQERGRLAELEANKLNASLLKGKNKKKNTVQTLNASETPAILNSKCETNKQRNCPADSGVLSTSLTEKRKNEQVSQFLNTFGIKPAVSELPQPKKDNHTDAACIREFEFELEEEESFCIESWSIIPKKAINQDPAEQEKKSALPANKTKKKQRLQKTELKRKIPIQFKKKNDEKQFKDENKQSKNQNQSKGSGKRATRQLRNNKSVFNSEREKPEIENVSLSHTEPLSSPKLKKQRKKQGGSRKKSVGKSDRVELQEELQDLYAKDNENRNDKPLFAERDMTPEKLMESGNTVNLPGFHNEKKSEPTLIANQQIQSRKKTKSRSGRKPAVRNKEISAKETLPKKPDYCKKRFPCHGFEEDLLQDNPVDVCTRSQRIVRPPPKWWIVQHAENHPQNILKADYLTDLDGSLQDQMVKPLTSQMRKKKKKMGLKIRCSRAQTKKHIIHDSEVQNVNEDVSECDVSPASSPHRRSKHTAQTRAANKCGNSSVRSPNHWSKCTGQQEISNNSSGPSYHQSKLSANQRIANQQDNGSDNMPIKKQSRKQKYSSVPSVPKKRLFSEVEEDKKGKPLDMHLLNKRKSTWKSKIHDLDVQNEKEIEEGEEDCSPLRKPDYVRTTSRKTKNSTPVSSKPSSQKSSQESVAPFTEAYIDKKIPQRHLDNCKSPGNQSQVLTSARRSVTKPVDEFATRPQVTAGTPHQAVMSSRKYSTTNCQDKTASPQHSEQPTDMSEEDDRPEPCTSVRNKRTVRQRFPHNNLPVFNKSGPGSHVNYEEESFDPGDEEDFEHGEIMDFGDASDDDSYTKESTTEENDNREKRPFERAMQESLKPTCVWNVKESSEVFVDCVRTSDMCDFFYPLKTEYEDNKSIAICKSLNSQTFSCGKLVLGPYKEKGCQMVYKDTMVFHILKGDLGITIYRTTYHLKEGDYFYVPSGNTYNVTNLRDTEAVLLFTQLKGSKMD</sequence>
<dbReference type="InterPro" id="IPR014710">
    <property type="entry name" value="RmlC-like_jellyroll"/>
</dbReference>
<comment type="function">
    <text evidence="5">Component of the CENPA-NAC (nucleosome-associated) complex, a complex that plays a central role in assembly of kinetochore proteins, mitotic progression and chromosome segregation. The CENPA-NAC complex recruits the CENPA-CAD (nucleosome distal) complex and may be involved in incorporation of newly synthesized CENPA into centromeres. CENPC recruits DNA methylation and DNMT3B to both centromeric and pericentromeric satellite repeats and regulates the histone code in these regions.</text>
</comment>
<comment type="caution">
    <text evidence="12">The sequence shown here is derived from an EMBL/GenBank/DDBJ whole genome shotgun (WGS) entry which is preliminary data.</text>
</comment>
<evidence type="ECO:0000256" key="10">
    <source>
        <dbReference type="SAM" id="MobiDB-lite"/>
    </source>
</evidence>
<accession>A0A401RXL4</accession>
<dbReference type="Pfam" id="PF11699">
    <property type="entry name" value="CENP-C_C"/>
    <property type="match status" value="1"/>
</dbReference>
<protein>
    <recommendedName>
        <fullName evidence="7">Centromere protein C</fullName>
    </recommendedName>
    <alternativeName>
        <fullName evidence="8">Centromere autoantigen C</fullName>
    </alternativeName>
    <alternativeName>
        <fullName evidence="9">Centromere protein C 1</fullName>
    </alternativeName>
</protein>
<feature type="region of interest" description="Disordered" evidence="10">
    <location>
        <begin position="993"/>
        <end position="1102"/>
    </location>
</feature>
<organism evidence="12 13">
    <name type="scientific">Chiloscyllium punctatum</name>
    <name type="common">Brownbanded bambooshark</name>
    <name type="synonym">Hemiscyllium punctatum</name>
    <dbReference type="NCBI Taxonomy" id="137246"/>
    <lineage>
        <taxon>Eukaryota</taxon>
        <taxon>Metazoa</taxon>
        <taxon>Chordata</taxon>
        <taxon>Craniata</taxon>
        <taxon>Vertebrata</taxon>
        <taxon>Chondrichthyes</taxon>
        <taxon>Elasmobranchii</taxon>
        <taxon>Galeomorphii</taxon>
        <taxon>Galeoidea</taxon>
        <taxon>Orectolobiformes</taxon>
        <taxon>Hemiscylliidae</taxon>
        <taxon>Chiloscyllium</taxon>
    </lineage>
</organism>
<feature type="compositionally biased region" description="Polar residues" evidence="10">
    <location>
        <begin position="1015"/>
        <end position="1071"/>
    </location>
</feature>
<feature type="compositionally biased region" description="Low complexity" evidence="10">
    <location>
        <begin position="1160"/>
        <end position="1178"/>
    </location>
</feature>
<dbReference type="STRING" id="137246.A0A401RXL4"/>
<evidence type="ECO:0000256" key="4">
    <source>
        <dbReference type="ARBA" id="ARBA00023242"/>
    </source>
</evidence>
<feature type="compositionally biased region" description="Basic and acidic residues" evidence="10">
    <location>
        <begin position="323"/>
        <end position="332"/>
    </location>
</feature>
<dbReference type="GO" id="GO:0005721">
    <property type="term" value="C:pericentric heterochromatin"/>
    <property type="evidence" value="ECO:0007669"/>
    <property type="project" value="UniProtKB-ARBA"/>
</dbReference>
<dbReference type="GO" id="GO:0051382">
    <property type="term" value="P:kinetochore assembly"/>
    <property type="evidence" value="ECO:0007669"/>
    <property type="project" value="InterPro"/>
</dbReference>
<evidence type="ECO:0000256" key="7">
    <source>
        <dbReference type="ARBA" id="ARBA00068530"/>
    </source>
</evidence>
<feature type="compositionally biased region" description="Acidic residues" evidence="10">
    <location>
        <begin position="1307"/>
        <end position="1320"/>
    </location>
</feature>
<dbReference type="OMA" id="GPYKEKG"/>
<evidence type="ECO:0000259" key="11">
    <source>
        <dbReference type="Pfam" id="PF11699"/>
    </source>
</evidence>
<dbReference type="OrthoDB" id="1939643at2759"/>
<keyword evidence="3" id="KW-0238">DNA-binding</keyword>